<name>A0A401RE74_CHIPU</name>
<gene>
    <name evidence="2" type="ORF">chiPu_0022428</name>
</gene>
<evidence type="ECO:0000313" key="2">
    <source>
        <dbReference type="EMBL" id="GCC16433.1"/>
    </source>
</evidence>
<feature type="region of interest" description="Disordered" evidence="1">
    <location>
        <begin position="48"/>
        <end position="67"/>
    </location>
</feature>
<comment type="caution">
    <text evidence="2">The sequence shown here is derived from an EMBL/GenBank/DDBJ whole genome shotgun (WGS) entry which is preliminary data.</text>
</comment>
<accession>A0A401RE74</accession>
<organism evidence="2 3">
    <name type="scientific">Chiloscyllium punctatum</name>
    <name type="common">Brownbanded bambooshark</name>
    <name type="synonym">Hemiscyllium punctatum</name>
    <dbReference type="NCBI Taxonomy" id="137246"/>
    <lineage>
        <taxon>Eukaryota</taxon>
        <taxon>Metazoa</taxon>
        <taxon>Chordata</taxon>
        <taxon>Craniata</taxon>
        <taxon>Vertebrata</taxon>
        <taxon>Chondrichthyes</taxon>
        <taxon>Elasmobranchii</taxon>
        <taxon>Galeomorphii</taxon>
        <taxon>Galeoidea</taxon>
        <taxon>Orectolobiformes</taxon>
        <taxon>Hemiscylliidae</taxon>
        <taxon>Chiloscyllium</taxon>
    </lineage>
</organism>
<reference evidence="2 3" key="1">
    <citation type="journal article" date="2018" name="Nat. Ecol. Evol.">
        <title>Shark genomes provide insights into elasmobranch evolution and the origin of vertebrates.</title>
        <authorList>
            <person name="Hara Y"/>
            <person name="Yamaguchi K"/>
            <person name="Onimaru K"/>
            <person name="Kadota M"/>
            <person name="Koyanagi M"/>
            <person name="Keeley SD"/>
            <person name="Tatsumi K"/>
            <person name="Tanaka K"/>
            <person name="Motone F"/>
            <person name="Kageyama Y"/>
            <person name="Nozu R"/>
            <person name="Adachi N"/>
            <person name="Nishimura O"/>
            <person name="Nakagawa R"/>
            <person name="Tanegashima C"/>
            <person name="Kiyatake I"/>
            <person name="Matsumoto R"/>
            <person name="Murakumo K"/>
            <person name="Nishida K"/>
            <person name="Terakita A"/>
            <person name="Kuratani S"/>
            <person name="Sato K"/>
            <person name="Hyodo S Kuraku.S."/>
        </authorList>
    </citation>
    <scope>NUCLEOTIDE SEQUENCE [LARGE SCALE GENOMIC DNA]</scope>
</reference>
<protein>
    <submittedName>
        <fullName evidence="2">Uncharacterized protein</fullName>
    </submittedName>
</protein>
<sequence>MGVVVLTIAHAIRCSWRPTAGSSHVSAREPQSGGHVVRLELGVGAGFIDPETSLNQQPPSKPGDMGE</sequence>
<dbReference type="EMBL" id="BEZZ01007747">
    <property type="protein sequence ID" value="GCC16433.1"/>
    <property type="molecule type" value="Genomic_DNA"/>
</dbReference>
<evidence type="ECO:0000256" key="1">
    <source>
        <dbReference type="SAM" id="MobiDB-lite"/>
    </source>
</evidence>
<dbReference type="Proteomes" id="UP000287033">
    <property type="component" value="Unassembled WGS sequence"/>
</dbReference>
<dbReference type="AlphaFoldDB" id="A0A401RE74"/>
<evidence type="ECO:0000313" key="3">
    <source>
        <dbReference type="Proteomes" id="UP000287033"/>
    </source>
</evidence>
<keyword evidence="3" id="KW-1185">Reference proteome</keyword>
<proteinExistence type="predicted"/>